<evidence type="ECO:0000313" key="4">
    <source>
        <dbReference type="Proteomes" id="UP001173801"/>
    </source>
</evidence>
<accession>A0ABT7HLH9</accession>
<protein>
    <submittedName>
        <fullName evidence="2">Uncharacterized protein</fullName>
    </submittedName>
</protein>
<reference evidence="2" key="1">
    <citation type="submission" date="2022-08" db="EMBL/GenBank/DDBJ databases">
        <authorList>
            <person name="Wang H."/>
        </authorList>
    </citation>
    <scope>NUCLEOTIDE SEQUENCE</scope>
    <source>
        <strain evidence="2">PS10</strain>
    </source>
</reference>
<feature type="transmembrane region" description="Helical" evidence="1">
    <location>
        <begin position="165"/>
        <end position="185"/>
    </location>
</feature>
<dbReference type="Proteomes" id="UP001173801">
    <property type="component" value="Unassembled WGS sequence"/>
</dbReference>
<evidence type="ECO:0000256" key="1">
    <source>
        <dbReference type="SAM" id="Phobius"/>
    </source>
</evidence>
<sequence length="226" mass="25248">MINAISKVQKVATNQAKTIHLNTSLPVSILVSEKVGFNRYILKFANQSISTRSVKSLNVGQNYWGEIENGAQNIVISNLLEKPKFDSFVLNDGLSLIERLINEPDTAWFSNYLKNALINSNSKHEFSGFSNMLLALSKGIIYIPFIYNENFGIFELKNGAKNSEIYLVFSNFAPLLFTFNASNLISIKTPFKKVASLLSAEFNLNVEISNVLPLLGKNENLIDFKG</sequence>
<dbReference type="EMBL" id="JANURM010000001">
    <property type="protein sequence ID" value="MDL0088051.1"/>
    <property type="molecule type" value="Genomic_DNA"/>
</dbReference>
<evidence type="ECO:0000313" key="3">
    <source>
        <dbReference type="EMBL" id="MDL0088051.1"/>
    </source>
</evidence>
<feature type="transmembrane region" description="Helical" evidence="1">
    <location>
        <begin position="126"/>
        <end position="145"/>
    </location>
</feature>
<keyword evidence="1" id="KW-0812">Transmembrane</keyword>
<reference evidence="2" key="2">
    <citation type="journal article" date="2023" name="Microorganisms">
        <title>Isolation and Genomic Characteristics of Cat-Borne Campylobacter felis sp. nov. and Sheep-Borne Campylobacter ovis sp. nov.</title>
        <authorList>
            <person name="Wang H."/>
            <person name="Li Y."/>
            <person name="Gu Y."/>
            <person name="Zhou G."/>
            <person name="Chen X."/>
            <person name="Zhang X."/>
            <person name="Shao Z."/>
            <person name="Zhang J."/>
            <person name="Zhang M."/>
        </authorList>
    </citation>
    <scope>NUCLEOTIDE SEQUENCE</scope>
    <source>
        <strain evidence="2">PS10</strain>
    </source>
</reference>
<gene>
    <name evidence="2" type="ORF">NYG85_00430</name>
    <name evidence="3" type="ORF">NYG85_01505</name>
</gene>
<keyword evidence="1" id="KW-0472">Membrane</keyword>
<organism evidence="2 4">
    <name type="scientific">Campylobacter gastrosuis</name>
    <dbReference type="NCBI Taxonomy" id="2974576"/>
    <lineage>
        <taxon>Bacteria</taxon>
        <taxon>Pseudomonadati</taxon>
        <taxon>Campylobacterota</taxon>
        <taxon>Epsilonproteobacteria</taxon>
        <taxon>Campylobacterales</taxon>
        <taxon>Campylobacteraceae</taxon>
        <taxon>Campylobacter</taxon>
    </lineage>
</organism>
<name>A0ABT7HLH9_9BACT</name>
<keyword evidence="1" id="KW-1133">Transmembrane helix</keyword>
<keyword evidence="4" id="KW-1185">Reference proteome</keyword>
<proteinExistence type="predicted"/>
<comment type="caution">
    <text evidence="2">The sequence shown here is derived from an EMBL/GenBank/DDBJ whole genome shotgun (WGS) entry which is preliminary data.</text>
</comment>
<dbReference type="RefSeq" id="WP_284936577.1">
    <property type="nucleotide sequence ID" value="NZ_JANURM010000001.1"/>
</dbReference>
<evidence type="ECO:0000313" key="2">
    <source>
        <dbReference type="EMBL" id="MDL0087840.1"/>
    </source>
</evidence>
<dbReference type="EMBL" id="JANURM010000001">
    <property type="protein sequence ID" value="MDL0087840.1"/>
    <property type="molecule type" value="Genomic_DNA"/>
</dbReference>